<organism evidence="3 4">
    <name type="scientific">Skermanella stibiiresistens SB22</name>
    <dbReference type="NCBI Taxonomy" id="1385369"/>
    <lineage>
        <taxon>Bacteria</taxon>
        <taxon>Pseudomonadati</taxon>
        <taxon>Pseudomonadota</taxon>
        <taxon>Alphaproteobacteria</taxon>
        <taxon>Rhodospirillales</taxon>
        <taxon>Azospirillaceae</taxon>
        <taxon>Skermanella</taxon>
    </lineage>
</organism>
<dbReference type="STRING" id="1385369.N825_04120"/>
<feature type="domain" description="PilZ" evidence="2">
    <location>
        <begin position="46"/>
        <end position="122"/>
    </location>
</feature>
<gene>
    <name evidence="3" type="ORF">N825_04120</name>
</gene>
<dbReference type="Proteomes" id="UP000019486">
    <property type="component" value="Unassembled WGS sequence"/>
</dbReference>
<dbReference type="Pfam" id="PF07238">
    <property type="entry name" value="PilZ"/>
    <property type="match status" value="1"/>
</dbReference>
<sequence length="158" mass="17323">MPANDDDRIHDKPTVGAVTERTMSEDHTERRRYQRFPGDHYPLLLGRHPAQVIDWSVKGAGVRLREPAEDLNDGDNVALGIHSEKTLAVMVIQGLIHRIDHETGVVHIEFLDASEDAIRFLAESLSAKPHVVSPVEAEDATTGESGDGGHDAGPRKDP</sequence>
<name>W9H7V9_9PROT</name>
<evidence type="ECO:0000259" key="2">
    <source>
        <dbReference type="Pfam" id="PF07238"/>
    </source>
</evidence>
<feature type="region of interest" description="Disordered" evidence="1">
    <location>
        <begin position="130"/>
        <end position="158"/>
    </location>
</feature>
<dbReference type="AlphaFoldDB" id="W9H7V9"/>
<dbReference type="OrthoDB" id="7362732at2"/>
<feature type="compositionally biased region" description="Basic and acidic residues" evidence="1">
    <location>
        <begin position="147"/>
        <end position="158"/>
    </location>
</feature>
<dbReference type="GO" id="GO:0035438">
    <property type="term" value="F:cyclic-di-GMP binding"/>
    <property type="evidence" value="ECO:0007669"/>
    <property type="project" value="InterPro"/>
</dbReference>
<reference evidence="3 4" key="1">
    <citation type="submission" date="2013-08" db="EMBL/GenBank/DDBJ databases">
        <title>The genome sequence of Skermanella stibiiresistens.</title>
        <authorList>
            <person name="Zhu W."/>
            <person name="Wang G."/>
        </authorList>
    </citation>
    <scope>NUCLEOTIDE SEQUENCE [LARGE SCALE GENOMIC DNA]</scope>
    <source>
        <strain evidence="3 4">SB22</strain>
    </source>
</reference>
<evidence type="ECO:0000256" key="1">
    <source>
        <dbReference type="SAM" id="MobiDB-lite"/>
    </source>
</evidence>
<feature type="region of interest" description="Disordered" evidence="1">
    <location>
        <begin position="1"/>
        <end position="29"/>
    </location>
</feature>
<dbReference type="InterPro" id="IPR009875">
    <property type="entry name" value="PilZ_domain"/>
</dbReference>
<dbReference type="Gene3D" id="2.40.10.220">
    <property type="entry name" value="predicted glycosyltransferase like domains"/>
    <property type="match status" value="1"/>
</dbReference>
<comment type="caution">
    <text evidence="3">The sequence shown here is derived from an EMBL/GenBank/DDBJ whole genome shotgun (WGS) entry which is preliminary data.</text>
</comment>
<accession>W9H7V9</accession>
<dbReference type="EMBL" id="AVFL01000010">
    <property type="protein sequence ID" value="EWY39888.1"/>
    <property type="molecule type" value="Genomic_DNA"/>
</dbReference>
<dbReference type="SUPFAM" id="SSF141371">
    <property type="entry name" value="PilZ domain-like"/>
    <property type="match status" value="1"/>
</dbReference>
<protein>
    <recommendedName>
        <fullName evidence="2">PilZ domain-containing protein</fullName>
    </recommendedName>
</protein>
<evidence type="ECO:0000313" key="3">
    <source>
        <dbReference type="EMBL" id="EWY39888.1"/>
    </source>
</evidence>
<proteinExistence type="predicted"/>
<feature type="compositionally biased region" description="Basic and acidic residues" evidence="1">
    <location>
        <begin position="1"/>
        <end position="13"/>
    </location>
</feature>
<evidence type="ECO:0000313" key="4">
    <source>
        <dbReference type="Proteomes" id="UP000019486"/>
    </source>
</evidence>
<keyword evidence="4" id="KW-1185">Reference proteome</keyword>